<evidence type="ECO:0000256" key="1">
    <source>
        <dbReference type="ARBA" id="ARBA00005251"/>
    </source>
</evidence>
<dbReference type="NCBIfam" id="NF001099">
    <property type="entry name" value="PRK00132.1"/>
    <property type="match status" value="1"/>
</dbReference>
<dbReference type="STRING" id="109895.A0A507E389"/>
<dbReference type="Pfam" id="PF00380">
    <property type="entry name" value="Ribosomal_S9"/>
    <property type="match status" value="1"/>
</dbReference>
<sequence>MLTTLRTAAPIALRPIAVARSVRLLRLCSPVSIRATSSVRTYASHFSPSGSSSKSSSQSTDSYKYVLRNPHPVTRPDDLAYFTGNPRYFASIMALNTLIRKHPGLGFRDATQYEATRQKPKWMSMMEMQEYLEYKLVKSSYDELIHKLNILYTVQGSDPEVSKLLQTFVKPGAALVALTRPAPSLDEFSRSYSYGSRKTARAQAWIVPGDGQVYVNGTHISEYFAEDFDRETILRPLVIAKAIAKYNIWSLVKGGGQSGQAAAVAVAIARGVVIHDPLLEPAMKEARLITIDTRQVERKKTGQPGARKKNTWVKR</sequence>
<evidence type="ECO:0000256" key="6">
    <source>
        <dbReference type="RuleBase" id="RU003815"/>
    </source>
</evidence>
<accession>A0A507E389</accession>
<keyword evidence="8" id="KW-1185">Reference proteome</keyword>
<dbReference type="InterPro" id="IPR020574">
    <property type="entry name" value="Ribosomal_uS9_CS"/>
</dbReference>
<name>A0A507E389_9FUNG</name>
<dbReference type="GO" id="GO:0005763">
    <property type="term" value="C:mitochondrial small ribosomal subunit"/>
    <property type="evidence" value="ECO:0007669"/>
    <property type="project" value="TreeGrafter"/>
</dbReference>
<proteinExistence type="inferred from homology"/>
<dbReference type="GO" id="GO:0003735">
    <property type="term" value="F:structural constituent of ribosome"/>
    <property type="evidence" value="ECO:0007669"/>
    <property type="project" value="InterPro"/>
</dbReference>
<dbReference type="GO" id="GO:0003723">
    <property type="term" value="F:RNA binding"/>
    <property type="evidence" value="ECO:0007669"/>
    <property type="project" value="TreeGrafter"/>
</dbReference>
<evidence type="ECO:0000256" key="5">
    <source>
        <dbReference type="ARBA" id="ARBA00042623"/>
    </source>
</evidence>
<keyword evidence="2 6" id="KW-0689">Ribosomal protein</keyword>
<comment type="similarity">
    <text evidence="1 6">Belongs to the universal ribosomal protein uS9 family.</text>
</comment>
<dbReference type="PANTHER" id="PTHR21569">
    <property type="entry name" value="RIBOSOMAL PROTEIN S9"/>
    <property type="match status" value="1"/>
</dbReference>
<evidence type="ECO:0000256" key="2">
    <source>
        <dbReference type="ARBA" id="ARBA00022980"/>
    </source>
</evidence>
<reference evidence="7 8" key="1">
    <citation type="journal article" date="2019" name="Sci. Rep.">
        <title>Comparative genomics of chytrid fungi reveal insights into the obligate biotrophic and pathogenic lifestyle of Synchytrium endobioticum.</title>
        <authorList>
            <person name="van de Vossenberg B.T.L.H."/>
            <person name="Warris S."/>
            <person name="Nguyen H.D.T."/>
            <person name="van Gent-Pelzer M.P.E."/>
            <person name="Joly D.L."/>
            <person name="van de Geest H.C."/>
            <person name="Bonants P.J.M."/>
            <person name="Smith D.S."/>
            <person name="Levesque C.A."/>
            <person name="van der Lee T.A.J."/>
        </authorList>
    </citation>
    <scope>NUCLEOTIDE SEQUENCE [LARGE SCALE GENOMIC DNA]</scope>
    <source>
        <strain evidence="7 8">CBS 809.83</strain>
    </source>
</reference>
<dbReference type="InterPro" id="IPR020568">
    <property type="entry name" value="Ribosomal_Su5_D2-typ_SF"/>
</dbReference>
<organism evidence="7 8">
    <name type="scientific">Powellomyces hirtus</name>
    <dbReference type="NCBI Taxonomy" id="109895"/>
    <lineage>
        <taxon>Eukaryota</taxon>
        <taxon>Fungi</taxon>
        <taxon>Fungi incertae sedis</taxon>
        <taxon>Chytridiomycota</taxon>
        <taxon>Chytridiomycota incertae sedis</taxon>
        <taxon>Chytridiomycetes</taxon>
        <taxon>Spizellomycetales</taxon>
        <taxon>Powellomycetaceae</taxon>
        <taxon>Powellomyces</taxon>
    </lineage>
</organism>
<gene>
    <name evidence="7" type="ORF">PhCBS80983_g03232</name>
</gene>
<evidence type="ECO:0000313" key="7">
    <source>
        <dbReference type="EMBL" id="TPX58304.1"/>
    </source>
</evidence>
<keyword evidence="3 6" id="KW-0687">Ribonucleoprotein</keyword>
<dbReference type="InterPro" id="IPR000754">
    <property type="entry name" value="Ribosomal_uS9"/>
</dbReference>
<evidence type="ECO:0000256" key="3">
    <source>
        <dbReference type="ARBA" id="ARBA00023274"/>
    </source>
</evidence>
<evidence type="ECO:0000313" key="8">
    <source>
        <dbReference type="Proteomes" id="UP000318582"/>
    </source>
</evidence>
<dbReference type="InterPro" id="IPR023035">
    <property type="entry name" value="Ribosomal_uS9_bac/plastid"/>
</dbReference>
<dbReference type="EMBL" id="QEAQ01000038">
    <property type="protein sequence ID" value="TPX58304.1"/>
    <property type="molecule type" value="Genomic_DNA"/>
</dbReference>
<evidence type="ECO:0000256" key="4">
    <source>
        <dbReference type="ARBA" id="ARBA00039318"/>
    </source>
</evidence>
<dbReference type="PROSITE" id="PS00360">
    <property type="entry name" value="RIBOSOMAL_S9"/>
    <property type="match status" value="1"/>
</dbReference>
<dbReference type="InterPro" id="IPR014721">
    <property type="entry name" value="Ribsml_uS5_D2-typ_fold_subgr"/>
</dbReference>
<dbReference type="Proteomes" id="UP000318582">
    <property type="component" value="Unassembled WGS sequence"/>
</dbReference>
<dbReference type="SUPFAM" id="SSF54211">
    <property type="entry name" value="Ribosomal protein S5 domain 2-like"/>
    <property type="match status" value="1"/>
</dbReference>
<protein>
    <recommendedName>
        <fullName evidence="4">Small ribosomal subunit protein uS9m</fullName>
    </recommendedName>
    <alternativeName>
        <fullName evidence="5">37S ribosomal protein S9, mitochondrial</fullName>
    </alternativeName>
</protein>
<comment type="caution">
    <text evidence="7">The sequence shown here is derived from an EMBL/GenBank/DDBJ whole genome shotgun (WGS) entry which is preliminary data.</text>
</comment>
<dbReference type="Gene3D" id="3.30.230.10">
    <property type="match status" value="1"/>
</dbReference>
<dbReference type="PANTHER" id="PTHR21569:SF1">
    <property type="entry name" value="SMALL RIBOSOMAL SUBUNIT PROTEIN US9M"/>
    <property type="match status" value="1"/>
</dbReference>
<dbReference type="GO" id="GO:0006412">
    <property type="term" value="P:translation"/>
    <property type="evidence" value="ECO:0007669"/>
    <property type="project" value="InterPro"/>
</dbReference>
<dbReference type="AlphaFoldDB" id="A0A507E389"/>